<comment type="similarity">
    <text evidence="2">Belongs to the peptidase S1 family. CLIP subfamily.</text>
</comment>
<proteinExistence type="inferred from homology"/>
<dbReference type="Gene3D" id="2.40.10.10">
    <property type="entry name" value="Trypsin-like serine proteases"/>
    <property type="match status" value="2"/>
</dbReference>
<reference evidence="5" key="1">
    <citation type="submission" date="2022-11" db="UniProtKB">
        <authorList>
            <consortium name="WormBaseParasite"/>
        </authorList>
    </citation>
    <scope>IDENTIFICATION</scope>
</reference>
<keyword evidence="1" id="KW-1015">Disulfide bond</keyword>
<dbReference type="PANTHER" id="PTHR24256">
    <property type="entry name" value="TRYPTASE-RELATED"/>
    <property type="match status" value="1"/>
</dbReference>
<dbReference type="SUPFAM" id="SSF50494">
    <property type="entry name" value="Trypsin-like serine proteases"/>
    <property type="match status" value="1"/>
</dbReference>
<feature type="domain" description="Peptidase S1" evidence="3">
    <location>
        <begin position="26"/>
        <end position="172"/>
    </location>
</feature>
<evidence type="ECO:0000313" key="4">
    <source>
        <dbReference type="Proteomes" id="UP000887565"/>
    </source>
</evidence>
<keyword evidence="4" id="KW-1185">Reference proteome</keyword>
<dbReference type="InterPro" id="IPR051487">
    <property type="entry name" value="Ser/Thr_Proteases_Immune/Dev"/>
</dbReference>
<name>A0A915ILD1_ROMCU</name>
<dbReference type="AlphaFoldDB" id="A0A915ILD1"/>
<evidence type="ECO:0000259" key="3">
    <source>
        <dbReference type="PROSITE" id="PS50240"/>
    </source>
</evidence>
<accession>A0A915ILD1</accession>
<dbReference type="OMA" id="FRARFNC"/>
<dbReference type="InterPro" id="IPR001254">
    <property type="entry name" value="Trypsin_dom"/>
</dbReference>
<protein>
    <submittedName>
        <fullName evidence="5">Peptidase S1 domain-containing protein</fullName>
    </submittedName>
</protein>
<dbReference type="PRINTS" id="PR00722">
    <property type="entry name" value="CHYMOTRYPSIN"/>
</dbReference>
<organism evidence="4 5">
    <name type="scientific">Romanomermis culicivorax</name>
    <name type="common">Nematode worm</name>
    <dbReference type="NCBI Taxonomy" id="13658"/>
    <lineage>
        <taxon>Eukaryota</taxon>
        <taxon>Metazoa</taxon>
        <taxon>Ecdysozoa</taxon>
        <taxon>Nematoda</taxon>
        <taxon>Enoplea</taxon>
        <taxon>Dorylaimia</taxon>
        <taxon>Mermithida</taxon>
        <taxon>Mermithoidea</taxon>
        <taxon>Mermithidae</taxon>
        <taxon>Romanomermis</taxon>
    </lineage>
</organism>
<dbReference type="GO" id="GO:0004252">
    <property type="term" value="F:serine-type endopeptidase activity"/>
    <property type="evidence" value="ECO:0007669"/>
    <property type="project" value="InterPro"/>
</dbReference>
<dbReference type="Pfam" id="PF00089">
    <property type="entry name" value="Trypsin"/>
    <property type="match status" value="1"/>
</dbReference>
<dbReference type="InterPro" id="IPR009003">
    <property type="entry name" value="Peptidase_S1_PA"/>
</dbReference>
<dbReference type="InterPro" id="IPR001314">
    <property type="entry name" value="Peptidase_S1A"/>
</dbReference>
<dbReference type="GO" id="GO:0006508">
    <property type="term" value="P:proteolysis"/>
    <property type="evidence" value="ECO:0007669"/>
    <property type="project" value="InterPro"/>
</dbReference>
<dbReference type="PROSITE" id="PS00135">
    <property type="entry name" value="TRYPSIN_SER"/>
    <property type="match status" value="1"/>
</dbReference>
<dbReference type="Proteomes" id="UP000887565">
    <property type="component" value="Unplaced"/>
</dbReference>
<dbReference type="PROSITE" id="PS50240">
    <property type="entry name" value="TRYPSIN_DOM"/>
    <property type="match status" value="1"/>
</dbReference>
<dbReference type="InterPro" id="IPR043504">
    <property type="entry name" value="Peptidase_S1_PA_chymotrypsin"/>
</dbReference>
<evidence type="ECO:0000256" key="1">
    <source>
        <dbReference type="ARBA" id="ARBA00023157"/>
    </source>
</evidence>
<dbReference type="InterPro" id="IPR033116">
    <property type="entry name" value="TRYPSIN_SER"/>
</dbReference>
<sequence length="222" mass="25125">MKNLIIAKLASYRDDLIEDVEYNVPITKIIMHKDYDSVRVTNDIALLEIKVPVKFNDYIGPVALPTLNQVPTQPKNCKAIGWGEYRYNKSQADIFYEKRLLCATSYDKENRFVGTCYGDSGGPMFCPEIINGRKVNVIFGVTSVSGGATCTEHPSGFANISALMGWLSSAAIQIKKERVGSKWRQIKMTDGNQKRYGFYVSLFACFQKTHETRKRNSQSRVR</sequence>
<dbReference type="SMART" id="SM00020">
    <property type="entry name" value="Tryp_SPc"/>
    <property type="match status" value="1"/>
</dbReference>
<dbReference type="WBParaSite" id="nRc.2.0.1.t14684-RA">
    <property type="protein sequence ID" value="nRc.2.0.1.t14684-RA"/>
    <property type="gene ID" value="nRc.2.0.1.g14684"/>
</dbReference>
<evidence type="ECO:0000313" key="5">
    <source>
        <dbReference type="WBParaSite" id="nRc.2.0.1.t14684-RA"/>
    </source>
</evidence>
<evidence type="ECO:0000256" key="2">
    <source>
        <dbReference type="ARBA" id="ARBA00024195"/>
    </source>
</evidence>